<reference evidence="1 2" key="1">
    <citation type="submission" date="2017-01" db="EMBL/GenBank/DDBJ databases">
        <authorList>
            <person name="Mah S.A."/>
            <person name="Swanson W.J."/>
            <person name="Moy G.W."/>
            <person name="Vacquier V.D."/>
        </authorList>
    </citation>
    <scope>NUCLEOTIDE SEQUENCE [LARGE SCALE GENOMIC DNA]</scope>
    <source>
        <strain evidence="1 2">CPCC 203464</strain>
    </source>
</reference>
<dbReference type="SUPFAM" id="SSF52777">
    <property type="entry name" value="CoA-dependent acyltransferases"/>
    <property type="match status" value="1"/>
</dbReference>
<dbReference type="AlphaFoldDB" id="A0A1N7DHZ8"/>
<dbReference type="RefSeq" id="WP_076476567.1">
    <property type="nucleotide sequence ID" value="NZ_FTNT01000002.1"/>
</dbReference>
<dbReference type="InterPro" id="IPR023213">
    <property type="entry name" value="CAT-like_dom_sf"/>
</dbReference>
<keyword evidence="2" id="KW-1185">Reference proteome</keyword>
<dbReference type="Proteomes" id="UP000186218">
    <property type="component" value="Unassembled WGS sequence"/>
</dbReference>
<evidence type="ECO:0000313" key="2">
    <source>
        <dbReference type="Proteomes" id="UP000186218"/>
    </source>
</evidence>
<evidence type="ECO:0008006" key="3">
    <source>
        <dbReference type="Google" id="ProtNLM"/>
    </source>
</evidence>
<accession>A0A1N7DHZ8</accession>
<organism evidence="1 2">
    <name type="scientific">Williamsia sterculiae</name>
    <dbReference type="NCBI Taxonomy" id="1344003"/>
    <lineage>
        <taxon>Bacteria</taxon>
        <taxon>Bacillati</taxon>
        <taxon>Actinomycetota</taxon>
        <taxon>Actinomycetes</taxon>
        <taxon>Mycobacteriales</taxon>
        <taxon>Nocardiaceae</taxon>
        <taxon>Williamsia</taxon>
    </lineage>
</organism>
<dbReference type="STRING" id="1344003.SAMN05445060_0646"/>
<dbReference type="EMBL" id="FTNT01000002">
    <property type="protein sequence ID" value="SIR75397.1"/>
    <property type="molecule type" value="Genomic_DNA"/>
</dbReference>
<dbReference type="OrthoDB" id="8183309at2"/>
<name>A0A1N7DHZ8_9NOCA</name>
<protein>
    <recommendedName>
        <fullName evidence="3">Diacylglycerol O-acyltransferase</fullName>
    </recommendedName>
</protein>
<proteinExistence type="predicted"/>
<sequence length="427" mass="44477">MTGVRRLGVVDEIFYREHTGGGTPVVMQGLARVPHRVTPEDLADAYASLAGGPLSSGISRSRVPLARNWFHRDVIVSPLLVDDVANVVTWADDCARTPLDVEKGPVWELRIGHVAGGGSILSLVCAHAVADGMSMLAAAADALTSETRAPAIRTPTAGDDLRDAVTLARLVVGGVTRTARQLIRAPRAQRTQLVAEMRASRGSTQTAGNTTAVDPTWREATTVIDIDAVAWDRATGAGSDADLAVVLIADLVTRVRGEPGPLDVFVPRVARAGGVGANAVSTDAVRLRGPEDWADPTAVHGCMLAGQSVGAPADVPPEILQLIGPRLSRRLVPEPGAADAMVSILGDVPAGLSSLGADGVAVRAMRPSSTPAHASARRTTADMWLIRSADTVTLSVVAPDVTIRDRGVLDGLLAGVCAARGLTVRRW</sequence>
<evidence type="ECO:0000313" key="1">
    <source>
        <dbReference type="EMBL" id="SIR75397.1"/>
    </source>
</evidence>
<dbReference type="Gene3D" id="3.30.559.10">
    <property type="entry name" value="Chloramphenicol acetyltransferase-like domain"/>
    <property type="match status" value="1"/>
</dbReference>
<gene>
    <name evidence="1" type="ORF">SAMN05445060_0646</name>
</gene>